<feature type="domain" description="DUF4136" evidence="2">
    <location>
        <begin position="43"/>
        <end position="182"/>
    </location>
</feature>
<sequence length="185" mass="20489">MKWLFAVAFALVLSACTTTTKPANNFGIGIVSSGDFQFVRPGAKTYAWHPKSGVAYVDSGVSKKTIKHVFNEAISKSLEEKGYQRVSLQQQPNFIVGYGVAVESELNDDELFDKTQLATGIPASDFSDTEQKGTIFIAMYNYPLMELKWRALAQGASAPELEPEKSEDRIKSYVDTMLKEMPMAQ</sequence>
<dbReference type="AlphaFoldDB" id="A0A4Y3IQX5"/>
<evidence type="ECO:0000259" key="2">
    <source>
        <dbReference type="Pfam" id="PF13590"/>
    </source>
</evidence>
<dbReference type="InterPro" id="IPR025411">
    <property type="entry name" value="DUF4136"/>
</dbReference>
<dbReference type="OrthoDB" id="5876564at2"/>
<dbReference type="RefSeq" id="WP_141271944.1">
    <property type="nucleotide sequence ID" value="NZ_BJLH01000012.1"/>
</dbReference>
<keyword evidence="4" id="KW-1185">Reference proteome</keyword>
<dbReference type="Proteomes" id="UP000318242">
    <property type="component" value="Unassembled WGS sequence"/>
</dbReference>
<proteinExistence type="predicted"/>
<keyword evidence="1" id="KW-0732">Signal</keyword>
<accession>A0A4Y3IQX5</accession>
<gene>
    <name evidence="3" type="ORF">VCO01S_27800</name>
</gene>
<dbReference type="Pfam" id="PF13590">
    <property type="entry name" value="DUF4136"/>
    <property type="match status" value="1"/>
</dbReference>
<protein>
    <recommendedName>
        <fullName evidence="2">DUF4136 domain-containing protein</fullName>
    </recommendedName>
</protein>
<feature type="chain" id="PRO_5021341040" description="DUF4136 domain-containing protein" evidence="1">
    <location>
        <begin position="24"/>
        <end position="185"/>
    </location>
</feature>
<evidence type="ECO:0000313" key="4">
    <source>
        <dbReference type="Proteomes" id="UP000318242"/>
    </source>
</evidence>
<dbReference type="PROSITE" id="PS51257">
    <property type="entry name" value="PROKAR_LIPOPROTEIN"/>
    <property type="match status" value="1"/>
</dbReference>
<evidence type="ECO:0000256" key="1">
    <source>
        <dbReference type="SAM" id="SignalP"/>
    </source>
</evidence>
<dbReference type="EMBL" id="BJLH01000012">
    <property type="protein sequence ID" value="GEA61587.1"/>
    <property type="molecule type" value="Genomic_DNA"/>
</dbReference>
<organism evidence="3 4">
    <name type="scientific">Vibrio comitans NBRC 102076</name>
    <dbReference type="NCBI Taxonomy" id="1219078"/>
    <lineage>
        <taxon>Bacteria</taxon>
        <taxon>Pseudomonadati</taxon>
        <taxon>Pseudomonadota</taxon>
        <taxon>Gammaproteobacteria</taxon>
        <taxon>Vibrionales</taxon>
        <taxon>Vibrionaceae</taxon>
        <taxon>Vibrio</taxon>
    </lineage>
</organism>
<reference evidence="3 4" key="1">
    <citation type="submission" date="2019-06" db="EMBL/GenBank/DDBJ databases">
        <title>Whole genome shotgun sequence of Vibrio comitans NBRC 102076.</title>
        <authorList>
            <person name="Hosoyama A."/>
            <person name="Uohara A."/>
            <person name="Ohji S."/>
            <person name="Ichikawa N."/>
        </authorList>
    </citation>
    <scope>NUCLEOTIDE SEQUENCE [LARGE SCALE GENOMIC DNA]</scope>
    <source>
        <strain evidence="3 4">NBRC 102076</strain>
    </source>
</reference>
<comment type="caution">
    <text evidence="3">The sequence shown here is derived from an EMBL/GenBank/DDBJ whole genome shotgun (WGS) entry which is preliminary data.</text>
</comment>
<evidence type="ECO:0000313" key="3">
    <source>
        <dbReference type="EMBL" id="GEA61587.1"/>
    </source>
</evidence>
<name>A0A4Y3IQX5_9VIBR</name>
<feature type="signal peptide" evidence="1">
    <location>
        <begin position="1"/>
        <end position="23"/>
    </location>
</feature>
<dbReference type="Gene3D" id="3.30.160.670">
    <property type="match status" value="1"/>
</dbReference>